<gene>
    <name evidence="2" type="ORF">NGB36_03900</name>
</gene>
<dbReference type="InterPro" id="IPR041413">
    <property type="entry name" value="MLTR_LBD"/>
</dbReference>
<dbReference type="PANTHER" id="PTHR35010:SF2">
    <property type="entry name" value="BLL4672 PROTEIN"/>
    <property type="match status" value="1"/>
</dbReference>
<dbReference type="SUPFAM" id="SSF47413">
    <property type="entry name" value="lambda repressor-like DNA-binding domains"/>
    <property type="match status" value="1"/>
</dbReference>
<dbReference type="Pfam" id="PF13560">
    <property type="entry name" value="HTH_31"/>
    <property type="match status" value="1"/>
</dbReference>
<proteinExistence type="predicted"/>
<dbReference type="Pfam" id="PF17765">
    <property type="entry name" value="MLTR_LBD"/>
    <property type="match status" value="1"/>
</dbReference>
<protein>
    <submittedName>
        <fullName evidence="2">Helix-turn-helix transcriptional regulator</fullName>
    </submittedName>
</protein>
<dbReference type="Proteomes" id="UP001057702">
    <property type="component" value="Unassembled WGS sequence"/>
</dbReference>
<evidence type="ECO:0000313" key="2">
    <source>
        <dbReference type="EMBL" id="MCQ4079758.1"/>
    </source>
</evidence>
<dbReference type="Gene3D" id="3.30.450.180">
    <property type="match status" value="1"/>
</dbReference>
<dbReference type="Gene3D" id="1.10.260.40">
    <property type="entry name" value="lambda repressor-like DNA-binding domains"/>
    <property type="match status" value="1"/>
</dbReference>
<reference evidence="2" key="1">
    <citation type="submission" date="2022-06" db="EMBL/GenBank/DDBJ databases">
        <title>Draft genome sequence of Streptomyces sp. RB6PN25 isolated from peat swamp forest in Thailand.</title>
        <authorList>
            <person name="Duangmal K."/>
            <person name="Klaysubun C."/>
        </authorList>
    </citation>
    <scope>NUCLEOTIDE SEQUENCE</scope>
    <source>
        <strain evidence="2">RB6PN25</strain>
    </source>
</reference>
<dbReference type="InterPro" id="IPR001387">
    <property type="entry name" value="Cro/C1-type_HTH"/>
</dbReference>
<keyword evidence="3" id="KW-1185">Reference proteome</keyword>
<evidence type="ECO:0000313" key="3">
    <source>
        <dbReference type="Proteomes" id="UP001057702"/>
    </source>
</evidence>
<accession>A0ABT1PPY9</accession>
<evidence type="ECO:0000259" key="1">
    <source>
        <dbReference type="PROSITE" id="PS50943"/>
    </source>
</evidence>
<dbReference type="EMBL" id="JANFNG010000002">
    <property type="protein sequence ID" value="MCQ4079758.1"/>
    <property type="molecule type" value="Genomic_DNA"/>
</dbReference>
<dbReference type="PANTHER" id="PTHR35010">
    <property type="entry name" value="BLL4672 PROTEIN-RELATED"/>
    <property type="match status" value="1"/>
</dbReference>
<sequence length="281" mass="31613">MDGSAELGEFLRARRALLRPQDVGLSLRDDRRDAPGLRREELAQLAGISTAYYTRLEQGRSRQASQGVLDAIARALQLSDADTAHLRRLARPRRAARRTLEHPESARDTSRRLVAAMEHVPAVIVDRRSTVLVWNPLGHALLAGHVDADRPDNLEARPNLARILFLDTCARKLYPRWETEARRCVASLRLASRNHPTDRLLADLVGELSMKSREFAGLWTQRPLLNCSFGTVYVHHPLTGGMELSFQTLQILDTSGHRLITYHARPCSESEASLRSLEKLI</sequence>
<dbReference type="SMART" id="SM00530">
    <property type="entry name" value="HTH_XRE"/>
    <property type="match status" value="1"/>
</dbReference>
<dbReference type="CDD" id="cd00093">
    <property type="entry name" value="HTH_XRE"/>
    <property type="match status" value="1"/>
</dbReference>
<dbReference type="InterPro" id="IPR010982">
    <property type="entry name" value="Lambda_DNA-bd_dom_sf"/>
</dbReference>
<name>A0ABT1PPY9_9ACTN</name>
<dbReference type="RefSeq" id="WP_255918624.1">
    <property type="nucleotide sequence ID" value="NZ_JANFNG010000002.1"/>
</dbReference>
<comment type="caution">
    <text evidence="2">The sequence shown here is derived from an EMBL/GenBank/DDBJ whole genome shotgun (WGS) entry which is preliminary data.</text>
</comment>
<dbReference type="PROSITE" id="PS50943">
    <property type="entry name" value="HTH_CROC1"/>
    <property type="match status" value="1"/>
</dbReference>
<organism evidence="2 3">
    <name type="scientific">Streptomyces humicola</name>
    <dbReference type="NCBI Taxonomy" id="2953240"/>
    <lineage>
        <taxon>Bacteria</taxon>
        <taxon>Bacillati</taxon>
        <taxon>Actinomycetota</taxon>
        <taxon>Actinomycetes</taxon>
        <taxon>Kitasatosporales</taxon>
        <taxon>Streptomycetaceae</taxon>
        <taxon>Streptomyces</taxon>
    </lineage>
</organism>
<feature type="domain" description="HTH cro/C1-type" evidence="1">
    <location>
        <begin position="27"/>
        <end position="84"/>
    </location>
</feature>